<evidence type="ECO:0000256" key="3">
    <source>
        <dbReference type="SAM" id="SignalP"/>
    </source>
</evidence>
<dbReference type="OrthoDB" id="6409105at2759"/>
<dbReference type="Pfam" id="PF00086">
    <property type="entry name" value="Thyroglobulin_1"/>
    <property type="match status" value="1"/>
</dbReference>
<feature type="domain" description="Thyroglobulin type-1" evidence="4">
    <location>
        <begin position="98"/>
        <end position="146"/>
    </location>
</feature>
<dbReference type="PROSITE" id="PS51162">
    <property type="entry name" value="THYROGLOBULIN_1_2"/>
    <property type="match status" value="2"/>
</dbReference>
<keyword evidence="6" id="KW-1185">Reference proteome</keyword>
<dbReference type="AlphaFoldDB" id="A0A8X6QYW5"/>
<feature type="disulfide bond" evidence="2">
    <location>
        <begin position="117"/>
        <end position="124"/>
    </location>
</feature>
<organism evidence="5 6">
    <name type="scientific">Nephila pilipes</name>
    <name type="common">Giant wood spider</name>
    <name type="synonym">Nephila maculata</name>
    <dbReference type="NCBI Taxonomy" id="299642"/>
    <lineage>
        <taxon>Eukaryota</taxon>
        <taxon>Metazoa</taxon>
        <taxon>Ecdysozoa</taxon>
        <taxon>Arthropoda</taxon>
        <taxon>Chelicerata</taxon>
        <taxon>Arachnida</taxon>
        <taxon>Araneae</taxon>
        <taxon>Araneomorphae</taxon>
        <taxon>Entelegynae</taxon>
        <taxon>Araneoidea</taxon>
        <taxon>Nephilidae</taxon>
        <taxon>Nephila</taxon>
    </lineage>
</organism>
<comment type="caution">
    <text evidence="2">Lacks conserved residue(s) required for the propagation of feature annotation.</text>
</comment>
<dbReference type="EMBL" id="BMAW01036982">
    <property type="protein sequence ID" value="GFU46558.1"/>
    <property type="molecule type" value="Genomic_DNA"/>
</dbReference>
<dbReference type="Gene3D" id="4.10.800.10">
    <property type="entry name" value="Thyroglobulin type-1"/>
    <property type="match status" value="1"/>
</dbReference>
<comment type="caution">
    <text evidence="5">The sequence shown here is derived from an EMBL/GenBank/DDBJ whole genome shotgun (WGS) entry which is preliminary data.</text>
</comment>
<accession>A0A8X6QYW5</accession>
<dbReference type="InterPro" id="IPR000716">
    <property type="entry name" value="Thyroglobulin_1"/>
</dbReference>
<evidence type="ECO:0000259" key="4">
    <source>
        <dbReference type="PROSITE" id="PS51162"/>
    </source>
</evidence>
<dbReference type="InterPro" id="IPR036857">
    <property type="entry name" value="Thyroglobulin_1_sf"/>
</dbReference>
<evidence type="ECO:0000256" key="2">
    <source>
        <dbReference type="PROSITE-ProRule" id="PRU00500"/>
    </source>
</evidence>
<name>A0A8X6QYW5_NEPPI</name>
<proteinExistence type="predicted"/>
<keyword evidence="1 2" id="KW-1015">Disulfide bond</keyword>
<feature type="disulfide bond" evidence="2">
    <location>
        <begin position="126"/>
        <end position="146"/>
    </location>
</feature>
<evidence type="ECO:0000256" key="1">
    <source>
        <dbReference type="ARBA" id="ARBA00023157"/>
    </source>
</evidence>
<sequence>MFTYAVIFTILFGCALSRDIRDETTCQTHKRNAGGSAALMHWDIQCDTQGHYRPLQCTVESPKWCACYSKHDVLSRPSTHLKSCECHLAKLEATKAKKPPCEILECDRSGKFQKKQCCQSTRQCRCVDPTTGQTTRQAVSDMNLQCS</sequence>
<dbReference type="SUPFAM" id="SSF57610">
    <property type="entry name" value="Thyroglobulin type-1 domain"/>
    <property type="match status" value="2"/>
</dbReference>
<evidence type="ECO:0000313" key="5">
    <source>
        <dbReference type="EMBL" id="GFU46558.1"/>
    </source>
</evidence>
<protein>
    <recommendedName>
        <fullName evidence="4">Thyroglobulin type-1 domain-containing protein</fullName>
    </recommendedName>
</protein>
<evidence type="ECO:0000313" key="6">
    <source>
        <dbReference type="Proteomes" id="UP000887013"/>
    </source>
</evidence>
<gene>
    <name evidence="5" type="primary">AVEN_202931_1</name>
    <name evidence="5" type="ORF">NPIL_98671</name>
</gene>
<reference evidence="5" key="1">
    <citation type="submission" date="2020-08" db="EMBL/GenBank/DDBJ databases">
        <title>Multicomponent nature underlies the extraordinary mechanical properties of spider dragline silk.</title>
        <authorList>
            <person name="Kono N."/>
            <person name="Nakamura H."/>
            <person name="Mori M."/>
            <person name="Yoshida Y."/>
            <person name="Ohtoshi R."/>
            <person name="Malay A.D."/>
            <person name="Moran D.A.P."/>
            <person name="Tomita M."/>
            <person name="Numata K."/>
            <person name="Arakawa K."/>
        </authorList>
    </citation>
    <scope>NUCLEOTIDE SEQUENCE</scope>
</reference>
<feature type="chain" id="PRO_5036474693" description="Thyroglobulin type-1 domain-containing protein" evidence="3">
    <location>
        <begin position="18"/>
        <end position="147"/>
    </location>
</feature>
<feature type="domain" description="Thyroglobulin type-1" evidence="4">
    <location>
        <begin position="23"/>
        <end position="86"/>
    </location>
</feature>
<keyword evidence="3" id="KW-0732">Signal</keyword>
<dbReference type="Proteomes" id="UP000887013">
    <property type="component" value="Unassembled WGS sequence"/>
</dbReference>
<feature type="signal peptide" evidence="3">
    <location>
        <begin position="1"/>
        <end position="17"/>
    </location>
</feature>